<dbReference type="RefSeq" id="WP_194847713.1">
    <property type="nucleotide sequence ID" value="NZ_JAAEJV010000021.1"/>
</dbReference>
<evidence type="ECO:0000313" key="4">
    <source>
        <dbReference type="Proteomes" id="UP001194714"/>
    </source>
</evidence>
<dbReference type="InterPro" id="IPR050961">
    <property type="entry name" value="BolA/IbaG_stress_morph_reg"/>
</dbReference>
<dbReference type="Pfam" id="PF01722">
    <property type="entry name" value="BolA"/>
    <property type="match status" value="1"/>
</dbReference>
<protein>
    <recommendedName>
        <fullName evidence="5">BolA family transcriptional regulator</fullName>
    </recommendedName>
</protein>
<organism evidence="3 4">
    <name type="scientific">Candidatus Neptunichlamydia vexilliferae</name>
    <dbReference type="NCBI Taxonomy" id="1651774"/>
    <lineage>
        <taxon>Bacteria</taxon>
        <taxon>Pseudomonadati</taxon>
        <taxon>Chlamydiota</taxon>
        <taxon>Chlamydiia</taxon>
        <taxon>Parachlamydiales</taxon>
        <taxon>Simkaniaceae</taxon>
        <taxon>Candidatus Neptunichlamydia</taxon>
    </lineage>
</organism>
<dbReference type="PANTHER" id="PTHR46229">
    <property type="entry name" value="BOLA TRANSCRIPTION REGULATOR"/>
    <property type="match status" value="1"/>
</dbReference>
<dbReference type="EMBL" id="JAAEJV010000021">
    <property type="protein sequence ID" value="MBF5059409.1"/>
    <property type="molecule type" value="Genomic_DNA"/>
</dbReference>
<accession>A0ABS0AZN6</accession>
<comment type="similarity">
    <text evidence="1 2">Belongs to the BolA/IbaG family.</text>
</comment>
<evidence type="ECO:0008006" key="5">
    <source>
        <dbReference type="Google" id="ProtNLM"/>
    </source>
</evidence>
<sequence>MIEISEIENVIREALAGAEVEVNNPHGDGLHFSAVVIAPQFVGKGLVEQHQMVMGTLKEHFESALHALSLKTYTPEEWNERNPGKN</sequence>
<dbReference type="Proteomes" id="UP001194714">
    <property type="component" value="Unassembled WGS sequence"/>
</dbReference>
<gene>
    <name evidence="3" type="ORF">NEPTK9_000923</name>
</gene>
<dbReference type="PIRSF" id="PIRSF003113">
    <property type="entry name" value="BolA"/>
    <property type="match status" value="1"/>
</dbReference>
<dbReference type="InterPro" id="IPR002634">
    <property type="entry name" value="BolA"/>
</dbReference>
<dbReference type="SUPFAM" id="SSF82657">
    <property type="entry name" value="BolA-like"/>
    <property type="match status" value="1"/>
</dbReference>
<keyword evidence="4" id="KW-1185">Reference proteome</keyword>
<name>A0ABS0AZN6_9BACT</name>
<proteinExistence type="inferred from homology"/>
<evidence type="ECO:0000313" key="3">
    <source>
        <dbReference type="EMBL" id="MBF5059409.1"/>
    </source>
</evidence>
<dbReference type="InterPro" id="IPR036065">
    <property type="entry name" value="BolA-like_sf"/>
</dbReference>
<evidence type="ECO:0000256" key="2">
    <source>
        <dbReference type="RuleBase" id="RU003860"/>
    </source>
</evidence>
<reference evidence="3 4" key="1">
    <citation type="submission" date="2020-01" db="EMBL/GenBank/DDBJ databases">
        <title>Draft genome sequence of Cand. Neptunochlamydia vexilliferae K9.</title>
        <authorList>
            <person name="Schulz F."/>
            <person name="Koestlbacher S."/>
            <person name="Wascher F."/>
            <person name="Pizzetti I."/>
            <person name="Horn M."/>
        </authorList>
    </citation>
    <scope>NUCLEOTIDE SEQUENCE [LARGE SCALE GENOMIC DNA]</scope>
    <source>
        <strain evidence="3 4">K9</strain>
    </source>
</reference>
<comment type="caution">
    <text evidence="3">The sequence shown here is derived from an EMBL/GenBank/DDBJ whole genome shotgun (WGS) entry which is preliminary data.</text>
</comment>
<dbReference type="Gene3D" id="3.30.300.90">
    <property type="entry name" value="BolA-like"/>
    <property type="match status" value="1"/>
</dbReference>
<dbReference type="PANTHER" id="PTHR46229:SF2">
    <property type="entry name" value="BOLA-LIKE PROTEIN 1"/>
    <property type="match status" value="1"/>
</dbReference>
<evidence type="ECO:0000256" key="1">
    <source>
        <dbReference type="ARBA" id="ARBA00005578"/>
    </source>
</evidence>